<evidence type="ECO:0000313" key="1">
    <source>
        <dbReference type="EMBL" id="ALG85681.1"/>
    </source>
</evidence>
<dbReference type="PATRIC" id="fig|1136941.3.peg.3238"/>
<keyword evidence="2" id="KW-1185">Reference proteome</keyword>
<gene>
    <name evidence="1" type="ORF">ACH46_15845</name>
</gene>
<reference evidence="2" key="1">
    <citation type="submission" date="2015-06" db="EMBL/GenBank/DDBJ databases">
        <title>Complete genome sequence and metabolic analysis of phthalate degradation pathway in Gordonia sp. QH-11.</title>
        <authorList>
            <person name="Jin D."/>
            <person name="Kong X."/>
            <person name="Bai Z."/>
        </authorList>
    </citation>
    <scope>NUCLEOTIDE SEQUENCE [LARGE SCALE GENOMIC DNA]</scope>
    <source>
        <strain evidence="2">QH-11</strain>
    </source>
</reference>
<dbReference type="AlphaFoldDB" id="A0A0N9N4E4"/>
<name>A0A0N9N4E4_9ACTN</name>
<dbReference type="Proteomes" id="UP000063789">
    <property type="component" value="Chromosome"/>
</dbReference>
<evidence type="ECO:0008006" key="3">
    <source>
        <dbReference type="Google" id="ProtNLM"/>
    </source>
</evidence>
<reference evidence="1 2" key="2">
    <citation type="journal article" date="2017" name="Int. J. Syst. Evol. Microbiol.">
        <title>Gordonia phthalatica sp. nov., a di-n-butyl phthalate-degrading bacterium isolated from activated sludge.</title>
        <authorList>
            <person name="Jin D."/>
            <person name="Kong X."/>
            <person name="Jia M."/>
            <person name="Yu X."/>
            <person name="Wang X."/>
            <person name="Zhuang X."/>
            <person name="Deng Y."/>
            <person name="Bai Z."/>
        </authorList>
    </citation>
    <scope>NUCLEOTIDE SEQUENCE [LARGE SCALE GENOMIC DNA]</scope>
    <source>
        <strain evidence="1 2">QH-11</strain>
    </source>
</reference>
<dbReference type="OrthoDB" id="5517693at2"/>
<dbReference type="RefSeq" id="WP_062393773.1">
    <property type="nucleotide sequence ID" value="NZ_CP011853.1"/>
</dbReference>
<organism evidence="1 2">
    <name type="scientific">Gordonia phthalatica</name>
    <dbReference type="NCBI Taxonomy" id="1136941"/>
    <lineage>
        <taxon>Bacteria</taxon>
        <taxon>Bacillati</taxon>
        <taxon>Actinomycetota</taxon>
        <taxon>Actinomycetes</taxon>
        <taxon>Mycobacteriales</taxon>
        <taxon>Gordoniaceae</taxon>
        <taxon>Gordonia</taxon>
    </lineage>
</organism>
<accession>A0A0N9N4E4</accession>
<sequence>MLAVDELPVDEFGLIRRAAALDAGWSDTRLIAAVRRGELIHLAPGVYVRSNPWFVTESAGRDELYRLRGLAAVTSERCGNGVVLSHQSAAAQHGISLLKSDTRYVHVTRDARSGGGRRAERQLHAVSLPDCDVVDLGRFRVTSMERTAVDVATDGATFAQALTVFDMALARGASREVMTEMLAGRRNRGVKTARRALYFASSLSESVGESWSRAQMIDADIRFPVLQCTHIAEGHEYRSDFDWECRLVGEFDGKVKYGRLRKPGETIEQAVMREKEREDRLRSIGIMVIRWIWSDLENNRMIPRVQYWLERFDRLPMR</sequence>
<dbReference type="EMBL" id="CP011853">
    <property type="protein sequence ID" value="ALG85681.1"/>
    <property type="molecule type" value="Genomic_DNA"/>
</dbReference>
<evidence type="ECO:0000313" key="2">
    <source>
        <dbReference type="Proteomes" id="UP000063789"/>
    </source>
</evidence>
<dbReference type="KEGG" id="goq:ACH46_15845"/>
<dbReference type="STRING" id="1136941.ACH46_15845"/>
<proteinExistence type="predicted"/>
<protein>
    <recommendedName>
        <fullName evidence="3">AbiEi antitoxin C-terminal domain-containing protein</fullName>
    </recommendedName>
</protein>